<dbReference type="Proteomes" id="UP000598196">
    <property type="component" value="Unassembled WGS sequence"/>
</dbReference>
<keyword evidence="2" id="KW-1185">Reference proteome</keyword>
<gene>
    <name evidence="1" type="ORF">GCM10010991_23070</name>
</gene>
<evidence type="ECO:0000313" key="1">
    <source>
        <dbReference type="EMBL" id="GGO33532.1"/>
    </source>
</evidence>
<dbReference type="RefSeq" id="WP_146287014.1">
    <property type="nucleotide sequence ID" value="NZ_BMLP01000004.1"/>
</dbReference>
<organism evidence="1 2">
    <name type="scientific">Gemmobacter aquaticus</name>
    <dbReference type="NCBI Taxonomy" id="490185"/>
    <lineage>
        <taxon>Bacteria</taxon>
        <taxon>Pseudomonadati</taxon>
        <taxon>Pseudomonadota</taxon>
        <taxon>Alphaproteobacteria</taxon>
        <taxon>Rhodobacterales</taxon>
        <taxon>Paracoccaceae</taxon>
        <taxon>Gemmobacter</taxon>
    </lineage>
</organism>
<reference evidence="1 2" key="1">
    <citation type="journal article" date="2014" name="Int. J. Syst. Evol. Microbiol.">
        <title>Complete genome sequence of Corynebacterium casei LMG S-19264T (=DSM 44701T), isolated from a smear-ripened cheese.</title>
        <authorList>
            <consortium name="US DOE Joint Genome Institute (JGI-PGF)"/>
            <person name="Walter F."/>
            <person name="Albersmeier A."/>
            <person name="Kalinowski J."/>
            <person name="Ruckert C."/>
        </authorList>
    </citation>
    <scope>NUCLEOTIDE SEQUENCE [LARGE SCALE GENOMIC DNA]</scope>
    <source>
        <strain evidence="1 2">CGMCC 1.7029</strain>
    </source>
</reference>
<name>A0A917YLZ3_9RHOB</name>
<protein>
    <submittedName>
        <fullName evidence="1">Antifreeze protein, type I</fullName>
    </submittedName>
</protein>
<dbReference type="AlphaFoldDB" id="A0A917YLZ3"/>
<proteinExistence type="predicted"/>
<dbReference type="EMBL" id="BMLP01000004">
    <property type="protein sequence ID" value="GGO33532.1"/>
    <property type="molecule type" value="Genomic_DNA"/>
</dbReference>
<comment type="caution">
    <text evidence="1">The sequence shown here is derived from an EMBL/GenBank/DDBJ whole genome shotgun (WGS) entry which is preliminary data.</text>
</comment>
<sequence length="99" mass="10661">MFLTPFQAARLAQETGMMLAEAQMVIAMRMFGMAGLVPMSPREPTRMVQEKAEAMMQASKAASRAMMSGGGAASVAMAALKPVRRRTRANVKRLTKPAS</sequence>
<dbReference type="OrthoDB" id="7869201at2"/>
<evidence type="ECO:0000313" key="2">
    <source>
        <dbReference type="Proteomes" id="UP000598196"/>
    </source>
</evidence>
<accession>A0A917YLZ3</accession>